<dbReference type="SUPFAM" id="SSF50370">
    <property type="entry name" value="Ricin B-like lectins"/>
    <property type="match status" value="2"/>
</dbReference>
<dbReference type="CDD" id="cd00161">
    <property type="entry name" value="beta-trefoil_Ricin-like"/>
    <property type="match status" value="1"/>
</dbReference>
<gene>
    <name evidence="2" type="ORF">ALQ84_00124</name>
</gene>
<dbReference type="AlphaFoldDB" id="A0A0P9PZX7"/>
<reference evidence="2 3" key="1">
    <citation type="submission" date="2018-08" db="EMBL/GenBank/DDBJ databases">
        <title>Recombination of ecologically and evolutionarily significant loci maintains genetic cohesion in the Pseudomonas syringae species complex.</title>
        <authorList>
            <person name="Dillon M."/>
            <person name="Thakur S."/>
            <person name="Almeida R.N.D."/>
            <person name="Weir B.S."/>
            <person name="Guttman D.S."/>
        </authorList>
    </citation>
    <scope>NUCLEOTIDE SEQUENCE [LARGE SCALE GENOMIC DNA]</scope>
    <source>
        <strain evidence="2 3">ICMP 4086</strain>
    </source>
</reference>
<protein>
    <recommendedName>
        <fullName evidence="1">ToxR activated gene A lipoprotein domain-containing protein</fullName>
    </recommendedName>
</protein>
<proteinExistence type="predicted"/>
<organism evidence="2 3">
    <name type="scientific">Pseudomonas caricapapayae</name>
    <dbReference type="NCBI Taxonomy" id="46678"/>
    <lineage>
        <taxon>Bacteria</taxon>
        <taxon>Pseudomonadati</taxon>
        <taxon>Pseudomonadota</taxon>
        <taxon>Gammaproteobacteria</taxon>
        <taxon>Pseudomonadales</taxon>
        <taxon>Pseudomonadaceae</taxon>
        <taxon>Pseudomonas</taxon>
    </lineage>
</organism>
<accession>A0A0P9PZX7</accession>
<dbReference type="RefSeq" id="WP_055007601.1">
    <property type="nucleotide sequence ID" value="NZ_LJPW01000006.1"/>
</dbReference>
<comment type="caution">
    <text evidence="2">The sequence shown here is derived from an EMBL/GenBank/DDBJ whole genome shotgun (WGS) entry which is preliminary data.</text>
</comment>
<dbReference type="InterPro" id="IPR022218">
    <property type="entry name" value="TagA_dom"/>
</dbReference>
<dbReference type="InterPro" id="IPR035992">
    <property type="entry name" value="Ricin_B-like_lectins"/>
</dbReference>
<evidence type="ECO:0000313" key="3">
    <source>
        <dbReference type="Proteomes" id="UP000278587"/>
    </source>
</evidence>
<dbReference type="Pfam" id="PF12561">
    <property type="entry name" value="TagA"/>
    <property type="match status" value="1"/>
</dbReference>
<sequence length="952" mass="103785">MDRLFLRVSSLAFSLVCSLVCSSLLAQEAGKPENQEATAPLPLRNDLDLAPISGQVDFAQTHVISAQRNVFDPLLVPGRDLLVTFTPFSVLNYSAVSVLLRHQNFTHTIPMTSPQLFPGNAVYDERDTFSGNAIVGSYPTVGTRSFSATIPYRLITSETEFSFMVDNKPYLVGRLNPSKTVFLKSESDGLVLMNIKGCLFKEQSTCKTVLDQFDTENNPVLANVAAREMFSQLPVRQLVVGTGQGYWPYIVARGPDGKPHRYSTSDRNYHEWAEFGDKTLPAKVGMGDYWRAASNLGDKRPGQFVAISGQLLDVPDDIEAFPSGVQASCAGDSCNYPWRPLGFWHETGHALGLPHNTPPRYEQWAYRSYDLKFLPNYHPDPAGYGLEVDYLGYHYFGHVMGALGGPVWPGKPAATASAPRVDEFETLRNESPLIAAEWREAIVPFTHQQMLQIQQRFGSFPEGLQYAGLFDDHRPPSQTVQTPDAPAVMAPSQVIDSGIDPVVHDRGTLLKLLQPGDKPLLKGVPVQTLVVTLADAQHDAEKITQIYPPIISNYGNVFAATASYSAAAVKDFAGVLPVAGPSSSTEAPDAMNLSGSPNNYVLNVHYADGSADGWAIYSGSIAAENVISATINISAQRKPVLVELSRGGVIIDKRRLDNDPLLTSSVVVGAEAGATFINPRFLRSRLNGLCVSRTSNNTLTEQTCNAGDVNQQWSMPPAPAASEIHFALTGPRYDDCLNGNLQMSLCIKYLPFAQWSGRPDPARPGSILLYSVQLNGFMTIGTEGKIALQDYSNGPEQSFDIIGSQDLAPLHAILSVGARGCLTRSGEDINARPCKNDSSQLWRINPLNESGELPGPYINIVSLDDTRCLRDGLKLTACQVKNNSDRWSLRDDYLTPGFARLQSLESRTFVTASKDSSSFGQTAYDNTANQLYLLIPATQLQAPTSPSVHAVK</sequence>
<feature type="domain" description="ToxR activated gene A lipoprotein" evidence="1">
    <location>
        <begin position="518"/>
        <end position="645"/>
    </location>
</feature>
<evidence type="ECO:0000259" key="1">
    <source>
        <dbReference type="Pfam" id="PF12561"/>
    </source>
</evidence>
<dbReference type="PROSITE" id="PS50231">
    <property type="entry name" value="RICIN_B_LECTIN"/>
    <property type="match status" value="1"/>
</dbReference>
<dbReference type="OrthoDB" id="6229465at2"/>
<evidence type="ECO:0000313" key="2">
    <source>
        <dbReference type="EMBL" id="RMM08145.1"/>
    </source>
</evidence>
<name>A0A0P9PZX7_9PSED</name>
<dbReference type="Proteomes" id="UP000278587">
    <property type="component" value="Unassembled WGS sequence"/>
</dbReference>
<dbReference type="EMBL" id="RBOC01000127">
    <property type="protein sequence ID" value="RMM08145.1"/>
    <property type="molecule type" value="Genomic_DNA"/>
</dbReference>